<evidence type="ECO:0000256" key="5">
    <source>
        <dbReference type="RuleBase" id="RU367021"/>
    </source>
</evidence>
<dbReference type="InterPro" id="IPR001451">
    <property type="entry name" value="Hexapep"/>
</dbReference>
<evidence type="ECO:0000313" key="9">
    <source>
        <dbReference type="Proteomes" id="UP000371423"/>
    </source>
</evidence>
<evidence type="ECO:0000256" key="2">
    <source>
        <dbReference type="ARBA" id="ARBA00022679"/>
    </source>
</evidence>
<name>A0A5P0ZQ47_9LACO</name>
<dbReference type="CDD" id="cd03357">
    <property type="entry name" value="LbH_MAT_GAT"/>
    <property type="match status" value="1"/>
</dbReference>
<keyword evidence="3" id="KW-0677">Repeat</keyword>
<dbReference type="PROSITE" id="PS00101">
    <property type="entry name" value="HEXAPEP_TRANSFERASES"/>
    <property type="match status" value="1"/>
</dbReference>
<keyword evidence="9" id="KW-1185">Reference proteome</keyword>
<dbReference type="OrthoDB" id="9812571at2"/>
<dbReference type="PANTHER" id="PTHR43017:SF1">
    <property type="entry name" value="ACETYLTRANSFERASE YJL218W-RELATED"/>
    <property type="match status" value="1"/>
</dbReference>
<feature type="domain" description="Maltose/galactoside acetyltransferase" evidence="6">
    <location>
        <begin position="5"/>
        <end position="59"/>
    </location>
</feature>
<evidence type="ECO:0000259" key="6">
    <source>
        <dbReference type="SMART" id="SM01266"/>
    </source>
</evidence>
<dbReference type="InterPro" id="IPR024688">
    <property type="entry name" value="Mac_dom"/>
</dbReference>
<protein>
    <recommendedName>
        <fullName evidence="5">Acetyltransferase</fullName>
        <ecNumber evidence="5">2.3.1.-</ecNumber>
    </recommendedName>
</protein>
<dbReference type="Pfam" id="PF12464">
    <property type="entry name" value="Mac"/>
    <property type="match status" value="1"/>
</dbReference>
<dbReference type="Proteomes" id="UP000414364">
    <property type="component" value="Unassembled WGS sequence"/>
</dbReference>
<evidence type="ECO:0000256" key="1">
    <source>
        <dbReference type="ARBA" id="ARBA00007274"/>
    </source>
</evidence>
<dbReference type="Proteomes" id="UP000371423">
    <property type="component" value="Unassembled WGS sequence"/>
</dbReference>
<accession>A0A5P0ZQ47</accession>
<evidence type="ECO:0000313" key="7">
    <source>
        <dbReference type="EMBL" id="MQS76336.1"/>
    </source>
</evidence>
<evidence type="ECO:0000256" key="3">
    <source>
        <dbReference type="ARBA" id="ARBA00022737"/>
    </source>
</evidence>
<dbReference type="FunFam" id="2.160.10.10:FF:000008">
    <property type="entry name" value="Maltose O-acetyltransferase"/>
    <property type="match status" value="1"/>
</dbReference>
<keyword evidence="2 5" id="KW-0808">Transferase</keyword>
<keyword evidence="4 5" id="KW-0012">Acyltransferase</keyword>
<dbReference type="InterPro" id="IPR039369">
    <property type="entry name" value="LacA-like"/>
</dbReference>
<organism evidence="7 10">
    <name type="scientific">Companilactobacillus halodurans</name>
    <dbReference type="NCBI Taxonomy" id="2584183"/>
    <lineage>
        <taxon>Bacteria</taxon>
        <taxon>Bacillati</taxon>
        <taxon>Bacillota</taxon>
        <taxon>Bacilli</taxon>
        <taxon>Lactobacillales</taxon>
        <taxon>Lactobacillaceae</taxon>
        <taxon>Companilactobacillus</taxon>
    </lineage>
</organism>
<proteinExistence type="inferred from homology"/>
<dbReference type="SMART" id="SM01266">
    <property type="entry name" value="Mac"/>
    <property type="match status" value="1"/>
</dbReference>
<dbReference type="EMBL" id="VDFO01000039">
    <property type="protein sequence ID" value="MQS98190.1"/>
    <property type="molecule type" value="Genomic_DNA"/>
</dbReference>
<dbReference type="Gene3D" id="2.160.10.10">
    <property type="entry name" value="Hexapeptide repeat proteins"/>
    <property type="match status" value="1"/>
</dbReference>
<dbReference type="InterPro" id="IPR018357">
    <property type="entry name" value="Hexapep_transf_CS"/>
</dbReference>
<comment type="similarity">
    <text evidence="1 5">Belongs to the transferase hexapeptide repeat family.</text>
</comment>
<sequence>MRSQKEKMLSGDLYIANDPEIAHDFKKAKRLVRSYNQTTEEEPQKRQSIIDDLFKKSGSGIHLEPPFYTDYGSNTVIGDNFYSNYECIIIDTANVKIGNNVMFGPRVGLYTAGHPIDSLIRNEHLEYGKPITIGNDVWLGGNVVVNPGITIGNNVVIGSGSIVTRDIPDGVIAVGNPCRILRKINQQDHDYWELEKKKYYEN</sequence>
<reference evidence="9 10" key="1">
    <citation type="journal article" date="2019" name="Syst. Appl. Microbiol.">
        <title>Polyphasic characterization of two novel Lactobacillus spp. isolated from blown salami packages: Description of Lactobacillus halodurans sp. nov. and Lactobacillus salsicarnum sp. nov.</title>
        <authorList>
            <person name="Schuster J.A."/>
            <person name="Klingl A."/>
            <person name="Vogel R.F."/>
            <person name="Ehrmann M.A."/>
        </authorList>
    </citation>
    <scope>NUCLEOTIDE SEQUENCE [LARGE SCALE GENOMIC DNA]</scope>
    <source>
        <strain evidence="8 9">TMW 1.1920</strain>
        <strain evidence="7 10">TMW 1.2172</strain>
    </source>
</reference>
<gene>
    <name evidence="8" type="ORF">FHL05_09890</name>
    <name evidence="7" type="ORF">FHL06_08080</name>
</gene>
<evidence type="ECO:0000313" key="10">
    <source>
        <dbReference type="Proteomes" id="UP000414364"/>
    </source>
</evidence>
<dbReference type="GO" id="GO:0008870">
    <property type="term" value="F:galactoside O-acetyltransferase activity"/>
    <property type="evidence" value="ECO:0007669"/>
    <property type="project" value="TreeGrafter"/>
</dbReference>
<dbReference type="AlphaFoldDB" id="A0A5P0ZQ47"/>
<dbReference type="EC" id="2.3.1.-" evidence="5"/>
<dbReference type="Pfam" id="PF00132">
    <property type="entry name" value="Hexapep"/>
    <property type="match status" value="1"/>
</dbReference>
<dbReference type="RefSeq" id="WP_153385730.1">
    <property type="nucleotide sequence ID" value="NZ_VDFO01000039.1"/>
</dbReference>
<evidence type="ECO:0000313" key="8">
    <source>
        <dbReference type="EMBL" id="MQS98190.1"/>
    </source>
</evidence>
<dbReference type="PANTHER" id="PTHR43017">
    <property type="entry name" value="GALACTOSIDE O-ACETYLTRANSFERASE"/>
    <property type="match status" value="1"/>
</dbReference>
<comment type="caution">
    <text evidence="7">The sequence shown here is derived from an EMBL/GenBank/DDBJ whole genome shotgun (WGS) entry which is preliminary data.</text>
</comment>
<dbReference type="EMBL" id="VDFP01000015">
    <property type="protein sequence ID" value="MQS76336.1"/>
    <property type="molecule type" value="Genomic_DNA"/>
</dbReference>
<dbReference type="InterPro" id="IPR011004">
    <property type="entry name" value="Trimer_LpxA-like_sf"/>
</dbReference>
<evidence type="ECO:0000256" key="4">
    <source>
        <dbReference type="ARBA" id="ARBA00023315"/>
    </source>
</evidence>
<dbReference type="SUPFAM" id="SSF51161">
    <property type="entry name" value="Trimeric LpxA-like enzymes"/>
    <property type="match status" value="1"/>
</dbReference>